<protein>
    <recommendedName>
        <fullName evidence="1">F-box associated beta-propeller type 1 domain-containing protein</fullName>
    </recommendedName>
</protein>
<dbReference type="Pfam" id="PF07734">
    <property type="entry name" value="FBA_1"/>
    <property type="match status" value="1"/>
</dbReference>
<dbReference type="AlphaFoldDB" id="V4LUX3"/>
<reference evidence="2 3" key="1">
    <citation type="journal article" date="2013" name="Front. Plant Sci.">
        <title>The Reference Genome of the Halophytic Plant Eutrema salsugineum.</title>
        <authorList>
            <person name="Yang R."/>
            <person name="Jarvis D.E."/>
            <person name="Chen H."/>
            <person name="Beilstein M.A."/>
            <person name="Grimwood J."/>
            <person name="Jenkins J."/>
            <person name="Shu S."/>
            <person name="Prochnik S."/>
            <person name="Xin M."/>
            <person name="Ma C."/>
            <person name="Schmutz J."/>
            <person name="Wing R.A."/>
            <person name="Mitchell-Olds T."/>
            <person name="Schumaker K.S."/>
            <person name="Wang X."/>
        </authorList>
    </citation>
    <scope>NUCLEOTIDE SEQUENCE [LARGE SCALE GENOMIC DNA]</scope>
</reference>
<dbReference type="Proteomes" id="UP000030689">
    <property type="component" value="Unassembled WGS sequence"/>
</dbReference>
<dbReference type="InterPro" id="IPR006527">
    <property type="entry name" value="F-box-assoc_dom_typ1"/>
</dbReference>
<organism evidence="2 3">
    <name type="scientific">Eutrema salsugineum</name>
    <name type="common">Saltwater cress</name>
    <name type="synonym">Sisymbrium salsugineum</name>
    <dbReference type="NCBI Taxonomy" id="72664"/>
    <lineage>
        <taxon>Eukaryota</taxon>
        <taxon>Viridiplantae</taxon>
        <taxon>Streptophyta</taxon>
        <taxon>Embryophyta</taxon>
        <taxon>Tracheophyta</taxon>
        <taxon>Spermatophyta</taxon>
        <taxon>Magnoliopsida</taxon>
        <taxon>eudicotyledons</taxon>
        <taxon>Gunneridae</taxon>
        <taxon>Pentapetalae</taxon>
        <taxon>rosids</taxon>
        <taxon>malvids</taxon>
        <taxon>Brassicales</taxon>
        <taxon>Brassicaceae</taxon>
        <taxon>Eutremeae</taxon>
        <taxon>Eutrema</taxon>
    </lineage>
</organism>
<keyword evidence="3" id="KW-1185">Reference proteome</keyword>
<dbReference type="InterPro" id="IPR017451">
    <property type="entry name" value="F-box-assoc_interact_dom"/>
</dbReference>
<evidence type="ECO:0000259" key="1">
    <source>
        <dbReference type="Pfam" id="PF07734"/>
    </source>
</evidence>
<evidence type="ECO:0000313" key="2">
    <source>
        <dbReference type="EMBL" id="ESQ47614.1"/>
    </source>
</evidence>
<proteinExistence type="predicted"/>
<dbReference type="NCBIfam" id="TIGR01640">
    <property type="entry name" value="F_box_assoc_1"/>
    <property type="match status" value="1"/>
</dbReference>
<gene>
    <name evidence="2" type="ORF">EUTSA_v10022145mg</name>
</gene>
<dbReference type="KEGG" id="eus:EUTSA_v10022145mg"/>
<sequence length="179" mass="20572">MNKPDNQVYSLRETLLYWKRFQPNKQVGVCDIYEFSSNSWRVVNAPNCFTICIRYRGVTFKGNTYWISKDNNKYDNYLLSFDFTRERFVRMCLSQVPYSGDHMALSAVREEELSVLIRSTGSSVVEAAPIVSETATIFEDSSSQMSRWRTIVQDVLWTTSRGRGNGGGRGRGGRSQIDF</sequence>
<feature type="domain" description="F-box associated beta-propeller type 1" evidence="1">
    <location>
        <begin position="16"/>
        <end position="123"/>
    </location>
</feature>
<accession>V4LUX3</accession>
<name>V4LUX3_EUTSA</name>
<evidence type="ECO:0000313" key="3">
    <source>
        <dbReference type="Proteomes" id="UP000030689"/>
    </source>
</evidence>
<dbReference type="EMBL" id="KI517408">
    <property type="protein sequence ID" value="ESQ47614.1"/>
    <property type="molecule type" value="Genomic_DNA"/>
</dbReference>
<dbReference type="Gramene" id="ESQ47614">
    <property type="protein sequence ID" value="ESQ47614"/>
    <property type="gene ID" value="EUTSA_v10022145mg"/>
</dbReference>